<name>A0ABV0UGG1_9TELE</name>
<keyword evidence="3" id="KW-1185">Reference proteome</keyword>
<evidence type="ECO:0000313" key="3">
    <source>
        <dbReference type="Proteomes" id="UP001482620"/>
    </source>
</evidence>
<organism evidence="2 3">
    <name type="scientific">Ilyodon furcidens</name>
    <name type="common">goldbreast splitfin</name>
    <dbReference type="NCBI Taxonomy" id="33524"/>
    <lineage>
        <taxon>Eukaryota</taxon>
        <taxon>Metazoa</taxon>
        <taxon>Chordata</taxon>
        <taxon>Craniata</taxon>
        <taxon>Vertebrata</taxon>
        <taxon>Euteleostomi</taxon>
        <taxon>Actinopterygii</taxon>
        <taxon>Neopterygii</taxon>
        <taxon>Teleostei</taxon>
        <taxon>Neoteleostei</taxon>
        <taxon>Acanthomorphata</taxon>
        <taxon>Ovalentaria</taxon>
        <taxon>Atherinomorphae</taxon>
        <taxon>Cyprinodontiformes</taxon>
        <taxon>Goodeidae</taxon>
        <taxon>Ilyodon</taxon>
    </lineage>
</organism>
<accession>A0ABV0UGG1</accession>
<dbReference type="EMBL" id="JAHRIQ010070151">
    <property type="protein sequence ID" value="MEQ2243672.1"/>
    <property type="molecule type" value="Genomic_DNA"/>
</dbReference>
<proteinExistence type="predicted"/>
<feature type="region of interest" description="Disordered" evidence="1">
    <location>
        <begin position="90"/>
        <end position="110"/>
    </location>
</feature>
<evidence type="ECO:0000256" key="1">
    <source>
        <dbReference type="SAM" id="MobiDB-lite"/>
    </source>
</evidence>
<comment type="caution">
    <text evidence="2">The sequence shown here is derived from an EMBL/GenBank/DDBJ whole genome shotgun (WGS) entry which is preliminary data.</text>
</comment>
<sequence length="134" mass="14370">MATIKLISSSSSSVSMLLVYKSSKSSQSFSTASSIVGHGEAGAYLQQSMGERRGTPWTGHQSIAGQHRLTQDKQPCTHSVTLKDSQWTVGGSRSTRTCKRHAERPPAGSRCRATVLTTAPQCSPQLSTVTERFG</sequence>
<dbReference type="Proteomes" id="UP001482620">
    <property type="component" value="Unassembled WGS sequence"/>
</dbReference>
<reference evidence="2 3" key="1">
    <citation type="submission" date="2021-06" db="EMBL/GenBank/DDBJ databases">
        <authorList>
            <person name="Palmer J.M."/>
        </authorList>
    </citation>
    <scope>NUCLEOTIDE SEQUENCE [LARGE SCALE GENOMIC DNA]</scope>
    <source>
        <strain evidence="3">if_2019</strain>
        <tissue evidence="2">Muscle</tissue>
    </source>
</reference>
<gene>
    <name evidence="2" type="ORF">ILYODFUR_009232</name>
</gene>
<evidence type="ECO:0000313" key="2">
    <source>
        <dbReference type="EMBL" id="MEQ2243672.1"/>
    </source>
</evidence>
<protein>
    <submittedName>
        <fullName evidence="2">Uncharacterized protein</fullName>
    </submittedName>
</protein>